<dbReference type="GO" id="GO:0005384">
    <property type="term" value="F:manganese ion transmembrane transporter activity"/>
    <property type="evidence" value="ECO:0007669"/>
    <property type="project" value="UniProtKB-UniRule"/>
</dbReference>
<comment type="similarity">
    <text evidence="8">Belongs to the MntP (TC 9.B.29) family.</text>
</comment>
<accession>A0A2W5STQ4</accession>
<keyword evidence="5 8" id="KW-0406">Ion transport</keyword>
<feature type="transmembrane region" description="Helical" evidence="8">
    <location>
        <begin position="61"/>
        <end position="79"/>
    </location>
</feature>
<organism evidence="9 10">
    <name type="scientific">Archangium gephyra</name>
    <dbReference type="NCBI Taxonomy" id="48"/>
    <lineage>
        <taxon>Bacteria</taxon>
        <taxon>Pseudomonadati</taxon>
        <taxon>Myxococcota</taxon>
        <taxon>Myxococcia</taxon>
        <taxon>Myxococcales</taxon>
        <taxon>Cystobacterineae</taxon>
        <taxon>Archangiaceae</taxon>
        <taxon>Archangium</taxon>
    </lineage>
</organism>
<evidence type="ECO:0000256" key="1">
    <source>
        <dbReference type="ARBA" id="ARBA00022448"/>
    </source>
</evidence>
<evidence type="ECO:0000256" key="6">
    <source>
        <dbReference type="ARBA" id="ARBA00023136"/>
    </source>
</evidence>
<keyword evidence="2 8" id="KW-1003">Cell membrane</keyword>
<reference evidence="9 10" key="1">
    <citation type="submission" date="2017-08" db="EMBL/GenBank/DDBJ databases">
        <title>Infants hospitalized years apart are colonized by the same room-sourced microbial strains.</title>
        <authorList>
            <person name="Brooks B."/>
            <person name="Olm M.R."/>
            <person name="Firek B.A."/>
            <person name="Baker R."/>
            <person name="Thomas B.C."/>
            <person name="Morowitz M.J."/>
            <person name="Banfield J.F."/>
        </authorList>
    </citation>
    <scope>NUCLEOTIDE SEQUENCE [LARGE SCALE GENOMIC DNA]</scope>
    <source>
        <strain evidence="9">S2_003_000_R2_14</strain>
    </source>
</reference>
<feature type="transmembrane region" description="Helical" evidence="8">
    <location>
        <begin position="126"/>
        <end position="147"/>
    </location>
</feature>
<dbReference type="HAMAP" id="MF_01521">
    <property type="entry name" value="MntP_pump"/>
    <property type="match status" value="1"/>
</dbReference>
<feature type="transmembrane region" description="Helical" evidence="8">
    <location>
        <begin position="100"/>
        <end position="120"/>
    </location>
</feature>
<dbReference type="AlphaFoldDB" id="A0A2W5STQ4"/>
<sequence length="182" mass="18781">MLAVGLAMDATAAASARGMAAKRVSPRDVLLVAGLFGGFQALMPLLGWVVGERFGSVVSAWDHWIAFTLLAGLGGKMLWEARKADDDEASVEVNPFHWRLLVVLAFATSIDALAAGLTLPLLATPVLISVGIIGVVTAGFSAAGLMLGRRFGAHLGKKLDVAGGLLLIAVGSKVLVEHLTAA</sequence>
<keyword evidence="4 8" id="KW-1133">Transmembrane helix</keyword>
<protein>
    <recommendedName>
        <fullName evidence="8">Putative manganese efflux pump MntP</fullName>
    </recommendedName>
</protein>
<proteinExistence type="inferred from homology"/>
<name>A0A2W5STQ4_9BACT</name>
<evidence type="ECO:0000256" key="4">
    <source>
        <dbReference type="ARBA" id="ARBA00022989"/>
    </source>
</evidence>
<dbReference type="Pfam" id="PF02659">
    <property type="entry name" value="Mntp"/>
    <property type="match status" value="1"/>
</dbReference>
<keyword evidence="1 8" id="KW-0813">Transport</keyword>
<evidence type="ECO:0000313" key="10">
    <source>
        <dbReference type="Proteomes" id="UP000249061"/>
    </source>
</evidence>
<comment type="function">
    <text evidence="8">Probably functions as a manganese efflux pump.</text>
</comment>
<evidence type="ECO:0000256" key="8">
    <source>
        <dbReference type="HAMAP-Rule" id="MF_01521"/>
    </source>
</evidence>
<dbReference type="PANTHER" id="PTHR35529">
    <property type="entry name" value="MANGANESE EFFLUX PUMP MNTP-RELATED"/>
    <property type="match status" value="1"/>
</dbReference>
<evidence type="ECO:0000256" key="7">
    <source>
        <dbReference type="ARBA" id="ARBA00023211"/>
    </source>
</evidence>
<comment type="caution">
    <text evidence="8">Lacks conserved residue(s) required for the propagation of feature annotation.</text>
</comment>
<comment type="subcellular location">
    <subcellularLocation>
        <location evidence="8">Cell membrane</location>
        <topology evidence="8">Multi-pass membrane protein</topology>
    </subcellularLocation>
</comment>
<dbReference type="InterPro" id="IPR022929">
    <property type="entry name" value="Put_MntP"/>
</dbReference>
<dbReference type="Proteomes" id="UP000249061">
    <property type="component" value="Unassembled WGS sequence"/>
</dbReference>
<evidence type="ECO:0000313" key="9">
    <source>
        <dbReference type="EMBL" id="PZR05027.1"/>
    </source>
</evidence>
<dbReference type="InterPro" id="IPR003810">
    <property type="entry name" value="Mntp/YtaF"/>
</dbReference>
<feature type="transmembrane region" description="Helical" evidence="8">
    <location>
        <begin position="29"/>
        <end position="49"/>
    </location>
</feature>
<evidence type="ECO:0000256" key="3">
    <source>
        <dbReference type="ARBA" id="ARBA00022692"/>
    </source>
</evidence>
<keyword evidence="6 8" id="KW-0472">Membrane</keyword>
<dbReference type="GO" id="GO:0005886">
    <property type="term" value="C:plasma membrane"/>
    <property type="evidence" value="ECO:0007669"/>
    <property type="project" value="UniProtKB-SubCell"/>
</dbReference>
<evidence type="ECO:0000256" key="5">
    <source>
        <dbReference type="ARBA" id="ARBA00023065"/>
    </source>
</evidence>
<dbReference type="EMBL" id="QFQP01000049">
    <property type="protein sequence ID" value="PZR05027.1"/>
    <property type="molecule type" value="Genomic_DNA"/>
</dbReference>
<comment type="caution">
    <text evidence="9">The sequence shown here is derived from an EMBL/GenBank/DDBJ whole genome shotgun (WGS) entry which is preliminary data.</text>
</comment>
<dbReference type="PANTHER" id="PTHR35529:SF1">
    <property type="entry name" value="MANGANESE EFFLUX PUMP MNTP-RELATED"/>
    <property type="match status" value="1"/>
</dbReference>
<gene>
    <name evidence="8" type="primary">mntP</name>
    <name evidence="9" type="ORF">DI536_33200</name>
</gene>
<keyword evidence="7 8" id="KW-0464">Manganese</keyword>
<evidence type="ECO:0000256" key="2">
    <source>
        <dbReference type="ARBA" id="ARBA00022475"/>
    </source>
</evidence>
<keyword evidence="3 8" id="KW-0812">Transmembrane</keyword>